<gene>
    <name evidence="2" type="ORF">HYN59_10140</name>
</gene>
<organism evidence="2 3">
    <name type="scientific">Flavobacterium album</name>
    <dbReference type="NCBI Taxonomy" id="2175091"/>
    <lineage>
        <taxon>Bacteria</taxon>
        <taxon>Pseudomonadati</taxon>
        <taxon>Bacteroidota</taxon>
        <taxon>Flavobacteriia</taxon>
        <taxon>Flavobacteriales</taxon>
        <taxon>Flavobacteriaceae</taxon>
        <taxon>Flavobacterium</taxon>
    </lineage>
</organism>
<keyword evidence="1" id="KW-1133">Transmembrane helix</keyword>
<keyword evidence="3" id="KW-1185">Reference proteome</keyword>
<dbReference type="AlphaFoldDB" id="A0A2S1QYG7"/>
<keyword evidence="1" id="KW-0472">Membrane</keyword>
<protein>
    <recommendedName>
        <fullName evidence="4">Anti-sigma factor</fullName>
    </recommendedName>
</protein>
<dbReference type="EMBL" id="CP029186">
    <property type="protein sequence ID" value="AWH85453.1"/>
    <property type="molecule type" value="Genomic_DNA"/>
</dbReference>
<dbReference type="Proteomes" id="UP000244929">
    <property type="component" value="Chromosome"/>
</dbReference>
<evidence type="ECO:0000313" key="2">
    <source>
        <dbReference type="EMBL" id="AWH85453.1"/>
    </source>
</evidence>
<proteinExistence type="predicted"/>
<dbReference type="KEGG" id="falb:HYN59_10140"/>
<sequence length="184" mass="21295">MDNERENTDNLFAHLNGQWDTEEPTKGHQDRFLDRLEGSKKKKKKGMLFRLAMPTAAAILILFGIWTMYKPETDTNVAVAKVSPKVQETQMYFAGIIEKELAKVEKEDSPETKMLVKDALLHMDALEKDYDKITKEMLAKGENKQLIHAMITNLQTRISFLEDVLVKIENIKKLKQNYHENNQT</sequence>
<evidence type="ECO:0008006" key="4">
    <source>
        <dbReference type="Google" id="ProtNLM"/>
    </source>
</evidence>
<accession>A0A2S1QYG7</accession>
<feature type="transmembrane region" description="Helical" evidence="1">
    <location>
        <begin position="48"/>
        <end position="69"/>
    </location>
</feature>
<keyword evidence="1" id="KW-0812">Transmembrane</keyword>
<reference evidence="2 3" key="1">
    <citation type="submission" date="2018-04" db="EMBL/GenBank/DDBJ databases">
        <title>Genome sequencing of Flavobacterium sp. HYN0059.</title>
        <authorList>
            <person name="Yi H."/>
            <person name="Baek C."/>
        </authorList>
    </citation>
    <scope>NUCLEOTIDE SEQUENCE [LARGE SCALE GENOMIC DNA]</scope>
    <source>
        <strain evidence="2 3">HYN0059</strain>
    </source>
</reference>
<name>A0A2S1QYG7_9FLAO</name>
<evidence type="ECO:0000313" key="3">
    <source>
        <dbReference type="Proteomes" id="UP000244929"/>
    </source>
</evidence>
<evidence type="ECO:0000256" key="1">
    <source>
        <dbReference type="SAM" id="Phobius"/>
    </source>
</evidence>